<keyword evidence="2" id="KW-1185">Reference proteome</keyword>
<name>A0A9C7G7G1_9BACI</name>
<evidence type="ECO:0000313" key="1">
    <source>
        <dbReference type="EMBL" id="CAG9607354.1"/>
    </source>
</evidence>
<dbReference type="Proteomes" id="UP000789845">
    <property type="component" value="Unassembled WGS sequence"/>
</dbReference>
<organism evidence="1 2">
    <name type="scientific">Pseudoneobacillus rhizosphaerae</name>
    <dbReference type="NCBI Taxonomy" id="2880968"/>
    <lineage>
        <taxon>Bacteria</taxon>
        <taxon>Bacillati</taxon>
        <taxon>Bacillota</taxon>
        <taxon>Bacilli</taxon>
        <taxon>Bacillales</taxon>
        <taxon>Bacillaceae</taxon>
        <taxon>Pseudoneobacillus</taxon>
    </lineage>
</organism>
<evidence type="ECO:0000313" key="2">
    <source>
        <dbReference type="Proteomes" id="UP000789845"/>
    </source>
</evidence>
<reference evidence="1" key="1">
    <citation type="submission" date="2021-10" db="EMBL/GenBank/DDBJ databases">
        <authorList>
            <person name="Criscuolo A."/>
        </authorList>
    </citation>
    <scope>NUCLEOTIDE SEQUENCE</scope>
    <source>
        <strain evidence="1">CIP111885</strain>
    </source>
</reference>
<dbReference type="RefSeq" id="WP_230495624.1">
    <property type="nucleotide sequence ID" value="NZ_CAKJTG010000005.1"/>
</dbReference>
<protein>
    <submittedName>
        <fullName evidence="1">Uncharacterized protein</fullName>
    </submittedName>
</protein>
<dbReference type="AlphaFoldDB" id="A0A9C7G7G1"/>
<comment type="caution">
    <text evidence="1">The sequence shown here is derived from an EMBL/GenBank/DDBJ whole genome shotgun (WGS) entry which is preliminary data.</text>
</comment>
<gene>
    <name evidence="1" type="ORF">NEOCIP111885_01045</name>
</gene>
<dbReference type="EMBL" id="CAKJTG010000005">
    <property type="protein sequence ID" value="CAG9607354.1"/>
    <property type="molecule type" value="Genomic_DNA"/>
</dbReference>
<proteinExistence type="predicted"/>
<accession>A0A9C7G7G1</accession>
<sequence length="59" mass="7182">MESKQISSFIVRFQVTDFNEESNEKQWRIKVTHVQEDNENLFNTIEDAMQFMKKRVEDL</sequence>